<name>A0A6J7L8R2_9ZZZZ</name>
<evidence type="ECO:0000259" key="1">
    <source>
        <dbReference type="Pfam" id="PF01266"/>
    </source>
</evidence>
<dbReference type="EMBL" id="CAFBNE010000098">
    <property type="protein sequence ID" value="CAB4964417.1"/>
    <property type="molecule type" value="Genomic_DNA"/>
</dbReference>
<dbReference type="AlphaFoldDB" id="A0A6J7L8R2"/>
<dbReference type="Pfam" id="PF01266">
    <property type="entry name" value="DAO"/>
    <property type="match status" value="1"/>
</dbReference>
<dbReference type="PANTHER" id="PTHR13847">
    <property type="entry name" value="SARCOSINE DEHYDROGENASE-RELATED"/>
    <property type="match status" value="1"/>
</dbReference>
<evidence type="ECO:0000313" key="2">
    <source>
        <dbReference type="EMBL" id="CAB4964417.1"/>
    </source>
</evidence>
<dbReference type="Gene3D" id="3.30.9.10">
    <property type="entry name" value="D-Amino Acid Oxidase, subunit A, domain 2"/>
    <property type="match status" value="1"/>
</dbReference>
<protein>
    <submittedName>
        <fullName evidence="2">Unannotated protein</fullName>
    </submittedName>
</protein>
<reference evidence="2" key="1">
    <citation type="submission" date="2020-05" db="EMBL/GenBank/DDBJ databases">
        <authorList>
            <person name="Chiriac C."/>
            <person name="Salcher M."/>
            <person name="Ghai R."/>
            <person name="Kavagutti S V."/>
        </authorList>
    </citation>
    <scope>NUCLEOTIDE SEQUENCE</scope>
</reference>
<feature type="domain" description="FAD dependent oxidoreductase" evidence="1">
    <location>
        <begin position="44"/>
        <end position="406"/>
    </location>
</feature>
<dbReference type="GO" id="GO:0005737">
    <property type="term" value="C:cytoplasm"/>
    <property type="evidence" value="ECO:0007669"/>
    <property type="project" value="TreeGrafter"/>
</dbReference>
<sequence>MLFSSTPGDAAQQSLIGLRAAIFWLDTPARPEPIPPLAADLTCDLLVIGGGFSGLWTALLAKQRDPERDVVLVEAGRIADGASGRNGGFVSPSLTHGIANGSERWPGEMPKLLRLGHANLDAIEAAIESFGIDCGFRRVDEITVAVEQHQVSELRRAAEVAQALGEPVEVLDAAGSRARVRSASYLSAIAEPGIGLVDPARLAWGLLRACRSLGVQVFEGTPVVSLARDGGLMSASTAGAQVTAGRVALATNAYPPLLRRVSRYVVPVYDYVLMSEPLTGDQWAAIGWDGREGMSDAGNQFHYYRTTDDGRILWGGYDAIYHRGNGFGIEHEVDHEAFARLAEHFFQIFPALEGLSFTHGWGGAIDTCSRFSPFWGTAHGGRTAYVAGYTGLGVGSSRFGAEVMLDLLDGLATERTSLEMVRSRPLPFPPEPLRSLGINWTTRSLAAADRGGGRRNLWLRALDRLGLGFDS</sequence>
<dbReference type="SUPFAM" id="SSF51905">
    <property type="entry name" value="FAD/NAD(P)-binding domain"/>
    <property type="match status" value="1"/>
</dbReference>
<dbReference type="InterPro" id="IPR036188">
    <property type="entry name" value="FAD/NAD-bd_sf"/>
</dbReference>
<dbReference type="PANTHER" id="PTHR13847:SF281">
    <property type="entry name" value="FAD DEPENDENT OXIDOREDUCTASE DOMAIN-CONTAINING PROTEIN"/>
    <property type="match status" value="1"/>
</dbReference>
<dbReference type="InterPro" id="IPR006076">
    <property type="entry name" value="FAD-dep_OxRdtase"/>
</dbReference>
<dbReference type="Gene3D" id="3.50.50.60">
    <property type="entry name" value="FAD/NAD(P)-binding domain"/>
    <property type="match status" value="1"/>
</dbReference>
<proteinExistence type="predicted"/>
<organism evidence="2">
    <name type="scientific">freshwater metagenome</name>
    <dbReference type="NCBI Taxonomy" id="449393"/>
    <lineage>
        <taxon>unclassified sequences</taxon>
        <taxon>metagenomes</taxon>
        <taxon>ecological metagenomes</taxon>
    </lineage>
</organism>
<accession>A0A6J7L8R2</accession>
<gene>
    <name evidence="2" type="ORF">UFOPK3772_02505</name>
</gene>